<protein>
    <submittedName>
        <fullName evidence="2">Uncharacterized protein</fullName>
    </submittedName>
</protein>
<comment type="caution">
    <text evidence="2">The sequence shown here is derived from an EMBL/GenBank/DDBJ whole genome shotgun (WGS) entry which is preliminary data.</text>
</comment>
<proteinExistence type="predicted"/>
<evidence type="ECO:0000256" key="1">
    <source>
        <dbReference type="SAM" id="MobiDB-lite"/>
    </source>
</evidence>
<dbReference type="AlphaFoldDB" id="X1E7B4"/>
<reference evidence="2" key="1">
    <citation type="journal article" date="2014" name="Front. Microbiol.">
        <title>High frequency of phylogenetically diverse reductive dehalogenase-homologous genes in deep subseafloor sedimentary metagenomes.</title>
        <authorList>
            <person name="Kawai M."/>
            <person name="Futagami T."/>
            <person name="Toyoda A."/>
            <person name="Takaki Y."/>
            <person name="Nishi S."/>
            <person name="Hori S."/>
            <person name="Arai W."/>
            <person name="Tsubouchi T."/>
            <person name="Morono Y."/>
            <person name="Uchiyama I."/>
            <person name="Ito T."/>
            <person name="Fujiyama A."/>
            <person name="Inagaki F."/>
            <person name="Takami H."/>
        </authorList>
    </citation>
    <scope>NUCLEOTIDE SEQUENCE</scope>
    <source>
        <strain evidence="2">Expedition CK06-06</strain>
    </source>
</reference>
<feature type="region of interest" description="Disordered" evidence="1">
    <location>
        <begin position="1"/>
        <end position="23"/>
    </location>
</feature>
<organism evidence="2">
    <name type="scientific">marine sediment metagenome</name>
    <dbReference type="NCBI Taxonomy" id="412755"/>
    <lineage>
        <taxon>unclassified sequences</taxon>
        <taxon>metagenomes</taxon>
        <taxon>ecological metagenomes</taxon>
    </lineage>
</organism>
<name>X1E7B4_9ZZZZ</name>
<dbReference type="EMBL" id="BART01035641">
    <property type="protein sequence ID" value="GAH16280.1"/>
    <property type="molecule type" value="Genomic_DNA"/>
</dbReference>
<feature type="non-terminal residue" evidence="2">
    <location>
        <position position="1"/>
    </location>
</feature>
<sequence length="184" mass="21760">DVKKTKPKKTNDKKSLSSKKDQGEFSEHYAFETVTGKKAIWNGTETKAFQNWKTTIKNKYRIETGKITHYKGKPTNKFALYLNSLLKNIDIKEKKPKKIIDKKSLSSIKVEKVLSEQYVFETVTGKKAIWNGSETQNFRKWEQRIHKRYKKDTGKNPYFKQNLTKNYRIYLKKTFKISPPNKEK</sequence>
<feature type="compositionally biased region" description="Basic and acidic residues" evidence="1">
    <location>
        <begin position="9"/>
        <end position="23"/>
    </location>
</feature>
<evidence type="ECO:0000313" key="2">
    <source>
        <dbReference type="EMBL" id="GAH16280.1"/>
    </source>
</evidence>
<accession>X1E7B4</accession>
<gene>
    <name evidence="2" type="ORF">S01H4_60443</name>
</gene>